<evidence type="ECO:0000313" key="4">
    <source>
        <dbReference type="EMBL" id="KAF5175667.1"/>
    </source>
</evidence>
<dbReference type="PANTHER" id="PTHR47936:SF1">
    <property type="entry name" value="PENTATRICOPEPTIDE REPEAT-CONTAINING PROTEIN GUN1, CHLOROPLASTIC"/>
    <property type="match status" value="1"/>
</dbReference>
<evidence type="ECO:0000256" key="3">
    <source>
        <dbReference type="PROSITE-ProRule" id="PRU00708"/>
    </source>
</evidence>
<dbReference type="EMBL" id="JABWDY010043751">
    <property type="protein sequence ID" value="KAF5175667.1"/>
    <property type="molecule type" value="Genomic_DNA"/>
</dbReference>
<comment type="caution">
    <text evidence="4">The sequence shown here is derived from an EMBL/GenBank/DDBJ whole genome shotgun (WGS) entry which is preliminary data.</text>
</comment>
<dbReference type="OrthoDB" id="185373at2759"/>
<dbReference type="InterPro" id="IPR002885">
    <property type="entry name" value="PPR_rpt"/>
</dbReference>
<keyword evidence="5" id="KW-1185">Reference proteome</keyword>
<proteinExistence type="inferred from homology"/>
<dbReference type="AlphaFoldDB" id="A0A7J6UT01"/>
<keyword evidence="2" id="KW-0677">Repeat</keyword>
<gene>
    <name evidence="4" type="ORF">FRX31_034743</name>
</gene>
<protein>
    <submittedName>
        <fullName evidence="4">Tetratricopeptide repeat (TPR)-like superfamily protein</fullName>
    </submittedName>
</protein>
<dbReference type="InterPro" id="IPR011990">
    <property type="entry name" value="TPR-like_helical_dom_sf"/>
</dbReference>
<accession>A0A7J6UT01</accession>
<dbReference type="Gene3D" id="1.25.40.10">
    <property type="entry name" value="Tetratricopeptide repeat domain"/>
    <property type="match status" value="1"/>
</dbReference>
<dbReference type="NCBIfam" id="TIGR00756">
    <property type="entry name" value="PPR"/>
    <property type="match status" value="2"/>
</dbReference>
<dbReference type="Pfam" id="PF13812">
    <property type="entry name" value="PPR_3"/>
    <property type="match status" value="1"/>
</dbReference>
<reference evidence="4 5" key="1">
    <citation type="submission" date="2020-06" db="EMBL/GenBank/DDBJ databases">
        <title>Transcriptomic and genomic resources for Thalictrum thalictroides and T. hernandezii: Facilitating candidate gene discovery in an emerging model plant lineage.</title>
        <authorList>
            <person name="Arias T."/>
            <person name="Riano-Pachon D.M."/>
            <person name="Di Stilio V.S."/>
        </authorList>
    </citation>
    <scope>NUCLEOTIDE SEQUENCE [LARGE SCALE GENOMIC DNA]</scope>
    <source>
        <strain evidence="5">cv. WT478/WT964</strain>
        <tissue evidence="4">Leaves</tissue>
    </source>
</reference>
<dbReference type="Proteomes" id="UP000554482">
    <property type="component" value="Unassembled WGS sequence"/>
</dbReference>
<feature type="repeat" description="PPR" evidence="3">
    <location>
        <begin position="26"/>
        <end position="60"/>
    </location>
</feature>
<sequence>MYASVGLDHEAEKLLQAMLKDGCSPDSFTYLALIRAFIANQKFSKAEETLSTMQKEGICPFYAHFNYLLSALAKEGRIRDAERIYRERTRDSSMPDLACHRSMLRGYMDYGHVAEAISLYERISESVEPDKFILSAAVHLYKNIGDELKAGSLLDSMTRMGIPFLNTLGIGTKMKPG</sequence>
<evidence type="ECO:0000256" key="1">
    <source>
        <dbReference type="ARBA" id="ARBA00007626"/>
    </source>
</evidence>
<evidence type="ECO:0000256" key="2">
    <source>
        <dbReference type="ARBA" id="ARBA00022737"/>
    </source>
</evidence>
<organism evidence="4 5">
    <name type="scientific">Thalictrum thalictroides</name>
    <name type="common">Rue-anemone</name>
    <name type="synonym">Anemone thalictroides</name>
    <dbReference type="NCBI Taxonomy" id="46969"/>
    <lineage>
        <taxon>Eukaryota</taxon>
        <taxon>Viridiplantae</taxon>
        <taxon>Streptophyta</taxon>
        <taxon>Embryophyta</taxon>
        <taxon>Tracheophyta</taxon>
        <taxon>Spermatophyta</taxon>
        <taxon>Magnoliopsida</taxon>
        <taxon>Ranunculales</taxon>
        <taxon>Ranunculaceae</taxon>
        <taxon>Thalictroideae</taxon>
        <taxon>Thalictrum</taxon>
    </lineage>
</organism>
<name>A0A7J6UT01_THATH</name>
<dbReference type="Pfam" id="PF01535">
    <property type="entry name" value="PPR"/>
    <property type="match status" value="1"/>
</dbReference>
<evidence type="ECO:0000313" key="5">
    <source>
        <dbReference type="Proteomes" id="UP000554482"/>
    </source>
</evidence>
<comment type="similarity">
    <text evidence="1">Belongs to the PPR family. P subfamily.</text>
</comment>
<dbReference type="PANTHER" id="PTHR47936">
    <property type="entry name" value="PPR_LONG DOMAIN-CONTAINING PROTEIN"/>
    <property type="match status" value="1"/>
</dbReference>
<dbReference type="PROSITE" id="PS51375">
    <property type="entry name" value="PPR"/>
    <property type="match status" value="1"/>
</dbReference>